<dbReference type="Proteomes" id="UP000572817">
    <property type="component" value="Unassembled WGS sequence"/>
</dbReference>
<keyword evidence="9" id="KW-1185">Reference proteome</keyword>
<dbReference type="CDD" id="cd22647">
    <property type="entry name" value="CTF3_NTD_HEAT"/>
    <property type="match status" value="1"/>
</dbReference>
<protein>
    <submittedName>
        <fullName evidence="8">Centromere protein Cenp-I</fullName>
    </submittedName>
</protein>
<accession>A0A8H4J7A6</accession>
<evidence type="ECO:0000256" key="6">
    <source>
        <dbReference type="ARBA" id="ARBA00023328"/>
    </source>
</evidence>
<keyword evidence="4" id="KW-0158">Chromosome</keyword>
<dbReference type="Pfam" id="PF07778">
    <property type="entry name" value="CENP-I"/>
    <property type="match status" value="1"/>
</dbReference>
<name>A0A8H4J7A6_9PEZI</name>
<evidence type="ECO:0000256" key="3">
    <source>
        <dbReference type="ARBA" id="ARBA00005470"/>
    </source>
</evidence>
<feature type="compositionally biased region" description="Polar residues" evidence="7">
    <location>
        <begin position="679"/>
        <end position="690"/>
    </location>
</feature>
<dbReference type="EMBL" id="WWBZ02000001">
    <property type="protein sequence ID" value="KAF4314460.1"/>
    <property type="molecule type" value="Genomic_DNA"/>
</dbReference>
<sequence>MRATIEALRAASTVPAKQRKEKVDTFVNAVCNHAYQHGLDRDDLENIVDMVTRRSHLDQTSLTNLVKNLYPAERVSSNIIITIVGALGQGQTKPSAATQSSLLKWIIVVVDVLDDATILSKLYGVLFNLMDTMSLRIPLCHLLSLITRRKHVRPFRIQQLLEMVRATGQDPALVGLLRVYKDYYPEIIVGNATSGRTSFANTAQDEWRQRLQVIQETHADRNEQLHTQQDGFKVIRRGAKRAKASVLPDVRTSYANEKSVTLEEINSADDLVKHLEKIQLPNQLLASFRDPLLQKYLILNPSDAAARRLELWLESFLREALDAAGSEMSLPDHFEELLDGMLSYTRATKALLPTAQAFLKSYLPLWDGWTSSESVLGLVAFVPLQDFEDFKTTYLHPTETAVVSSGTSNAYDRLLAFYTFVVQNWNQAANASDPETDEASNSSNFAALTSHISSAILSILTSQPNTPLSTATAILTYFTTLASLSSPLTPLTIPDAHTLYTLLFHPSLATLSHLTALLATYKRAFEADLTADTNNNGSTQATATNLPRAVTNAFNGYLMDVANLLWRSRGLTAQDPNALACLCAPGVADALNAWLASLPPLTISSTNATAPGTGPDYALPSLFGLSHNALTASLALAAFQDVEERWAAIEGRSEGRRENADNVAAAAAAAAKHPPGPVTQRTLSRLSRASGTNRPDLNWKTYRVRVLEWLAERGAGGLRDFMFVTMKDLMREASSVPGGGAAAA</sequence>
<dbReference type="AlphaFoldDB" id="A0A8H4J7A6"/>
<evidence type="ECO:0000313" key="8">
    <source>
        <dbReference type="EMBL" id="KAF4314460.1"/>
    </source>
</evidence>
<dbReference type="GO" id="GO:0005634">
    <property type="term" value="C:nucleus"/>
    <property type="evidence" value="ECO:0007669"/>
    <property type="project" value="UniProtKB-SubCell"/>
</dbReference>
<evidence type="ECO:0000256" key="4">
    <source>
        <dbReference type="ARBA" id="ARBA00022454"/>
    </source>
</evidence>
<dbReference type="PANTHER" id="PTHR48208">
    <property type="entry name" value="CENTROMERE PROTEIN I"/>
    <property type="match status" value="1"/>
</dbReference>
<comment type="subcellular location">
    <subcellularLocation>
        <location evidence="2">Chromosome</location>
        <location evidence="2">Centromere</location>
    </subcellularLocation>
    <subcellularLocation>
        <location evidence="1">Nucleus</location>
    </subcellularLocation>
</comment>
<dbReference type="GO" id="GO:0000939">
    <property type="term" value="C:inner kinetochore"/>
    <property type="evidence" value="ECO:0007669"/>
    <property type="project" value="TreeGrafter"/>
</dbReference>
<feature type="region of interest" description="Disordered" evidence="7">
    <location>
        <begin position="668"/>
        <end position="690"/>
    </location>
</feature>
<organism evidence="8 9">
    <name type="scientific">Botryosphaeria dothidea</name>
    <dbReference type="NCBI Taxonomy" id="55169"/>
    <lineage>
        <taxon>Eukaryota</taxon>
        <taxon>Fungi</taxon>
        <taxon>Dikarya</taxon>
        <taxon>Ascomycota</taxon>
        <taxon>Pezizomycotina</taxon>
        <taxon>Dothideomycetes</taxon>
        <taxon>Dothideomycetes incertae sedis</taxon>
        <taxon>Botryosphaeriales</taxon>
        <taxon>Botryosphaeriaceae</taxon>
        <taxon>Botryosphaeria</taxon>
    </lineage>
</organism>
<gene>
    <name evidence="8" type="ORF">GTA08_BOTSDO00226</name>
</gene>
<dbReference type="GO" id="GO:0000070">
    <property type="term" value="P:mitotic sister chromatid segregation"/>
    <property type="evidence" value="ECO:0007669"/>
    <property type="project" value="TreeGrafter"/>
</dbReference>
<dbReference type="GO" id="GO:0034080">
    <property type="term" value="P:CENP-A containing chromatin assembly"/>
    <property type="evidence" value="ECO:0007669"/>
    <property type="project" value="TreeGrafter"/>
</dbReference>
<reference evidence="8" key="1">
    <citation type="submission" date="2020-04" db="EMBL/GenBank/DDBJ databases">
        <title>Genome Assembly and Annotation of Botryosphaeria dothidea sdau 11-99, a Latent Pathogen of Apple Fruit Ring Rot in China.</title>
        <authorList>
            <person name="Yu C."/>
            <person name="Diao Y."/>
            <person name="Lu Q."/>
            <person name="Zhao J."/>
            <person name="Cui S."/>
            <person name="Peng C."/>
            <person name="He B."/>
            <person name="Liu H."/>
        </authorList>
    </citation>
    <scope>NUCLEOTIDE SEQUENCE [LARGE SCALE GENOMIC DNA]</scope>
    <source>
        <strain evidence="8">Sdau11-99</strain>
    </source>
</reference>
<evidence type="ECO:0000256" key="2">
    <source>
        <dbReference type="ARBA" id="ARBA00004584"/>
    </source>
</evidence>
<keyword evidence="5" id="KW-0539">Nucleus</keyword>
<evidence type="ECO:0000256" key="7">
    <source>
        <dbReference type="SAM" id="MobiDB-lite"/>
    </source>
</evidence>
<evidence type="ECO:0000256" key="5">
    <source>
        <dbReference type="ARBA" id="ARBA00023242"/>
    </source>
</evidence>
<dbReference type="PANTHER" id="PTHR48208:SF2">
    <property type="entry name" value="CENTROMERE PROTEIN I"/>
    <property type="match status" value="1"/>
</dbReference>
<evidence type="ECO:0000313" key="9">
    <source>
        <dbReference type="Proteomes" id="UP000572817"/>
    </source>
</evidence>
<proteinExistence type="inferred from homology"/>
<comment type="similarity">
    <text evidence="3">Belongs to the CENP-I/CTF3 family.</text>
</comment>
<dbReference type="InterPro" id="IPR012485">
    <property type="entry name" value="CENP-I"/>
</dbReference>
<comment type="caution">
    <text evidence="8">The sequence shown here is derived from an EMBL/GenBank/DDBJ whole genome shotgun (WGS) entry which is preliminary data.</text>
</comment>
<keyword evidence="6" id="KW-0137">Centromere</keyword>
<evidence type="ECO:0000256" key="1">
    <source>
        <dbReference type="ARBA" id="ARBA00004123"/>
    </source>
</evidence>
<dbReference type="OrthoDB" id="6347512at2759"/>